<protein>
    <submittedName>
        <fullName evidence="2">Uncharacterized protein</fullName>
    </submittedName>
</protein>
<reference evidence="2" key="2">
    <citation type="submission" date="2021-05" db="EMBL/GenBank/DDBJ databases">
        <authorList>
            <person name="Pain A."/>
        </authorList>
    </citation>
    <scope>NUCLEOTIDE SEQUENCE</scope>
    <source>
        <strain evidence="2">1802A</strain>
    </source>
</reference>
<dbReference type="Proteomes" id="UP001195914">
    <property type="component" value="Unassembled WGS sequence"/>
</dbReference>
<name>A0AAD9GH19_BABDI</name>
<reference evidence="2" key="1">
    <citation type="journal article" date="2014" name="Nucleic Acids Res.">
        <title>The evolutionary dynamics of variant antigen genes in Babesia reveal a history of genomic innovation underlying host-parasite interaction.</title>
        <authorList>
            <person name="Jackson A.P."/>
            <person name="Otto T.D."/>
            <person name="Darby A."/>
            <person name="Ramaprasad A."/>
            <person name="Xia D."/>
            <person name="Echaide I.E."/>
            <person name="Farber M."/>
            <person name="Gahlot S."/>
            <person name="Gamble J."/>
            <person name="Gupta D."/>
            <person name="Gupta Y."/>
            <person name="Jackson L."/>
            <person name="Malandrin L."/>
            <person name="Malas T.B."/>
            <person name="Moussa E."/>
            <person name="Nair M."/>
            <person name="Reid A.J."/>
            <person name="Sanders M."/>
            <person name="Sharma J."/>
            <person name="Tracey A."/>
            <person name="Quail M.A."/>
            <person name="Weir W."/>
            <person name="Wastling J.M."/>
            <person name="Hall N."/>
            <person name="Willadsen P."/>
            <person name="Lingelbach K."/>
            <person name="Shiels B."/>
            <person name="Tait A."/>
            <person name="Berriman M."/>
            <person name="Allred D.R."/>
            <person name="Pain A."/>
        </authorList>
    </citation>
    <scope>NUCLEOTIDE SEQUENCE</scope>
    <source>
        <strain evidence="2">1802A</strain>
    </source>
</reference>
<feature type="compositionally biased region" description="Basic residues" evidence="1">
    <location>
        <begin position="691"/>
        <end position="702"/>
    </location>
</feature>
<feature type="compositionally biased region" description="Basic and acidic residues" evidence="1">
    <location>
        <begin position="661"/>
        <end position="670"/>
    </location>
</feature>
<evidence type="ECO:0000313" key="3">
    <source>
        <dbReference type="Proteomes" id="UP001195914"/>
    </source>
</evidence>
<dbReference type="AlphaFoldDB" id="A0AAD9GH19"/>
<dbReference type="EMBL" id="JAHBMH010000024">
    <property type="protein sequence ID" value="KAK1938327.1"/>
    <property type="molecule type" value="Genomic_DNA"/>
</dbReference>
<evidence type="ECO:0000313" key="2">
    <source>
        <dbReference type="EMBL" id="KAK1938327.1"/>
    </source>
</evidence>
<keyword evidence="3" id="KW-1185">Reference proteome</keyword>
<accession>A0AAD9GH19</accession>
<comment type="caution">
    <text evidence="2">The sequence shown here is derived from an EMBL/GenBank/DDBJ whole genome shotgun (WGS) entry which is preliminary data.</text>
</comment>
<feature type="region of interest" description="Disordered" evidence="1">
    <location>
        <begin position="113"/>
        <end position="133"/>
    </location>
</feature>
<sequence>MHSINRVGFRDPGLQDSSVRRYNVDFCQVQRSPESVIQDGSGNLRLYVVARRNSVANLQSYMPYDMFTHANDWLNIEEASSLAGDDIFDRGISSSEDDRSPYSVRGASPLVVSQASNGSQTSHRSINRSVSPQSFASEISAKRLGTSQNQSPSPVQAVNQAVGVDLQPQDEGPAYDYTSGLDTSDYHGMSPEVVLSRSPGSRNVSFAKAVLSTSPKPRPKRTLSGASTVERLSPTGYSPFASFGAVYSSGLDHETTQDISAATANTLATIESLKKGRVRRPKKSTLAVSEALGSIAKRAKTNRVKEQSGGPLTVRSTDLLSQRLHTPTPDTDMIEMRIGHVSDVELSGKHGSLQLRPYTDGSPKAFGGVAILEGPMEVSELRTIEPPHRKGRKSKDGKRSVKTVADKEPSPASGMGTLVTKRGRTPKIADSGSIDDHSTRSDQGVQTHVIEHNRPSLGAGGDEFDMDEYGSFSTRVRNGQLGLGVGRKPSPPHHKRAKNVVNSAMLLNSWYISYGDERKSHKRSYEHVEPYVGRNRRYPTRSRLPPIQHWNSNMTPDGSSVWFLIGVTSDDKKMGVRAQHASGDVLILNEDSNTGDESSSVVRIHVEEMPESSLVLTDSHGVMEMQVIETSSDRPLAIANKPRNTARRSSVSLTMVKKRSAVVDKSDKGPSKPLAIEGRPSASKGKASGTKQKKKAVSRKRKEMSVQEALEIIKLDSIDSLGAEEPTDNPAVDGSPHARRHTDFYQEMSFHPARRGIFDTLHPDSVTMQDNKQISYRSFFRVGEVESQLYNGSIFQPMIMNSRCRSSNVIIPIGRHVDMGNVKANFICGYLYSGENVVIRGLGISYALKHKHTFFLPMFEEWAIHNESPNMDANIALTFVSI</sequence>
<proteinExistence type="predicted"/>
<gene>
    <name evidence="2" type="ORF">X943_000222</name>
</gene>
<evidence type="ECO:0000256" key="1">
    <source>
        <dbReference type="SAM" id="MobiDB-lite"/>
    </source>
</evidence>
<feature type="region of interest" description="Disordered" evidence="1">
    <location>
        <begin position="633"/>
        <end position="702"/>
    </location>
</feature>
<organism evidence="2 3">
    <name type="scientific">Babesia divergens</name>
    <dbReference type="NCBI Taxonomy" id="32595"/>
    <lineage>
        <taxon>Eukaryota</taxon>
        <taxon>Sar</taxon>
        <taxon>Alveolata</taxon>
        <taxon>Apicomplexa</taxon>
        <taxon>Aconoidasida</taxon>
        <taxon>Piroplasmida</taxon>
        <taxon>Babesiidae</taxon>
        <taxon>Babesia</taxon>
    </lineage>
</organism>
<feature type="region of interest" description="Disordered" evidence="1">
    <location>
        <begin position="382"/>
        <end position="442"/>
    </location>
</feature>
<feature type="compositionally biased region" description="Low complexity" evidence="1">
    <location>
        <begin position="681"/>
        <end position="690"/>
    </location>
</feature>